<proteinExistence type="inferred from homology"/>
<dbReference type="GO" id="GO:0019905">
    <property type="term" value="F:syntaxin binding"/>
    <property type="evidence" value="ECO:0007669"/>
    <property type="project" value="TreeGrafter"/>
</dbReference>
<dbReference type="InterPro" id="IPR039745">
    <property type="entry name" value="Vps54"/>
</dbReference>
<feature type="coiled-coil region" evidence="7">
    <location>
        <begin position="1221"/>
        <end position="1271"/>
    </location>
</feature>
<feature type="compositionally biased region" description="Basic and acidic residues" evidence="8">
    <location>
        <begin position="1323"/>
        <end position="1354"/>
    </location>
</feature>
<dbReference type="OrthoDB" id="10259024at2759"/>
<keyword evidence="4" id="KW-0653">Protein transport</keyword>
<evidence type="ECO:0000256" key="8">
    <source>
        <dbReference type="SAM" id="MobiDB-lite"/>
    </source>
</evidence>
<dbReference type="GO" id="GO:0005829">
    <property type="term" value="C:cytosol"/>
    <property type="evidence" value="ECO:0007669"/>
    <property type="project" value="GOC"/>
</dbReference>
<feature type="compositionally biased region" description="Pro residues" evidence="8">
    <location>
        <begin position="999"/>
        <end position="1013"/>
    </location>
</feature>
<accession>A0A9P6N952</accession>
<dbReference type="PANTHER" id="PTHR12965:SF0">
    <property type="entry name" value="VACUOLAR PROTEIN SORTING-ASSOCIATED PROTEIN 54"/>
    <property type="match status" value="1"/>
</dbReference>
<dbReference type="GO" id="GO:0000938">
    <property type="term" value="C:GARP complex"/>
    <property type="evidence" value="ECO:0007669"/>
    <property type="project" value="InterPro"/>
</dbReference>
<dbReference type="PANTHER" id="PTHR12965">
    <property type="entry name" value="VACUOLAR PROTEIN SORTING 54"/>
    <property type="match status" value="1"/>
</dbReference>
<dbReference type="Pfam" id="PF07928">
    <property type="entry name" value="Vps54"/>
    <property type="match status" value="1"/>
</dbReference>
<dbReference type="GO" id="GO:0015031">
    <property type="term" value="P:protein transport"/>
    <property type="evidence" value="ECO:0007669"/>
    <property type="project" value="UniProtKB-KW"/>
</dbReference>
<dbReference type="GO" id="GO:0006896">
    <property type="term" value="P:Golgi to vacuole transport"/>
    <property type="evidence" value="ECO:0007669"/>
    <property type="project" value="TreeGrafter"/>
</dbReference>
<evidence type="ECO:0000259" key="9">
    <source>
        <dbReference type="Pfam" id="PF07928"/>
    </source>
</evidence>
<evidence type="ECO:0000256" key="2">
    <source>
        <dbReference type="ARBA" id="ARBA00009150"/>
    </source>
</evidence>
<keyword evidence="11" id="KW-1185">Reference proteome</keyword>
<gene>
    <name evidence="10" type="ORF">CROQUDRAFT_82786</name>
</gene>
<dbReference type="InterPro" id="IPR012501">
    <property type="entry name" value="Vps54_C"/>
</dbReference>
<organism evidence="10 11">
    <name type="scientific">Cronartium quercuum f. sp. fusiforme G11</name>
    <dbReference type="NCBI Taxonomy" id="708437"/>
    <lineage>
        <taxon>Eukaryota</taxon>
        <taxon>Fungi</taxon>
        <taxon>Dikarya</taxon>
        <taxon>Basidiomycota</taxon>
        <taxon>Pucciniomycotina</taxon>
        <taxon>Pucciniomycetes</taxon>
        <taxon>Pucciniales</taxon>
        <taxon>Coleosporiaceae</taxon>
        <taxon>Cronartium</taxon>
    </lineage>
</organism>
<keyword evidence="5" id="KW-0333">Golgi apparatus</keyword>
<keyword evidence="3" id="KW-0813">Transport</keyword>
<comment type="similarity">
    <text evidence="2">Belongs to the VPS54 family.</text>
</comment>
<feature type="region of interest" description="Disordered" evidence="8">
    <location>
        <begin position="935"/>
        <end position="1056"/>
    </location>
</feature>
<feature type="compositionally biased region" description="Basic and acidic residues" evidence="8">
    <location>
        <begin position="1161"/>
        <end position="1172"/>
    </location>
</feature>
<evidence type="ECO:0000256" key="6">
    <source>
        <dbReference type="ARBA" id="ARBA00023054"/>
    </source>
</evidence>
<comment type="subcellular location">
    <subcellularLocation>
        <location evidence="1">Golgi apparatus</location>
        <location evidence="1">trans-Golgi network</location>
    </subcellularLocation>
</comment>
<feature type="compositionally biased region" description="Acidic residues" evidence="8">
    <location>
        <begin position="1355"/>
        <end position="1365"/>
    </location>
</feature>
<reference evidence="10" key="1">
    <citation type="submission" date="2013-11" db="EMBL/GenBank/DDBJ databases">
        <title>Genome sequence of the fusiform rust pathogen reveals effectors for host alternation and coevolution with pine.</title>
        <authorList>
            <consortium name="DOE Joint Genome Institute"/>
            <person name="Smith K."/>
            <person name="Pendleton A."/>
            <person name="Kubisiak T."/>
            <person name="Anderson C."/>
            <person name="Salamov A."/>
            <person name="Aerts A."/>
            <person name="Riley R."/>
            <person name="Clum A."/>
            <person name="Lindquist E."/>
            <person name="Ence D."/>
            <person name="Campbell M."/>
            <person name="Kronenberg Z."/>
            <person name="Feau N."/>
            <person name="Dhillon B."/>
            <person name="Hamelin R."/>
            <person name="Burleigh J."/>
            <person name="Smith J."/>
            <person name="Yandell M."/>
            <person name="Nelson C."/>
            <person name="Grigoriev I."/>
            <person name="Davis J."/>
        </authorList>
    </citation>
    <scope>NUCLEOTIDE SEQUENCE</scope>
    <source>
        <strain evidence="10">G11</strain>
    </source>
</reference>
<name>A0A9P6N952_9BASI</name>
<evidence type="ECO:0000313" key="10">
    <source>
        <dbReference type="EMBL" id="KAG0141899.1"/>
    </source>
</evidence>
<evidence type="ECO:0000256" key="3">
    <source>
        <dbReference type="ARBA" id="ARBA00022448"/>
    </source>
</evidence>
<dbReference type="Gene3D" id="6.10.250.860">
    <property type="match status" value="1"/>
</dbReference>
<feature type="compositionally biased region" description="Low complexity" evidence="8">
    <location>
        <begin position="942"/>
        <end position="958"/>
    </location>
</feature>
<dbReference type="Proteomes" id="UP000886653">
    <property type="component" value="Unassembled WGS sequence"/>
</dbReference>
<evidence type="ECO:0000256" key="1">
    <source>
        <dbReference type="ARBA" id="ARBA00004601"/>
    </source>
</evidence>
<keyword evidence="6 7" id="KW-0175">Coiled coil</keyword>
<evidence type="ECO:0000256" key="7">
    <source>
        <dbReference type="SAM" id="Coils"/>
    </source>
</evidence>
<evidence type="ECO:0000256" key="5">
    <source>
        <dbReference type="ARBA" id="ARBA00023034"/>
    </source>
</evidence>
<evidence type="ECO:0000256" key="4">
    <source>
        <dbReference type="ARBA" id="ARBA00022927"/>
    </source>
</evidence>
<sequence length="1365" mass="155581">MTSNHNQLQLLGTKSPIGRYAISTVLNSASTSASITSSIPSSLKPSALAALVSPTTHSSLSPAHKRSNPNPITLSISPKFSDLDFQHYLKQIEHDWENWETNSNLDSHGPIQFQNQKGFHQNINSNHLPSLDKVPDIFFKDEFSLSNPITFDILTDNNNQNKSIKDLFTDQLNQDKLSYYLDIIEINLLNEINLQSYNFFNTLNNLKNLNLKIHDSINQIHYLNNELNHLNQNLIHNFLNIKQLNSKVLNLTKIHQSLFHLFHFYENFKQIDSLLDSGQFFNAINLISDLEQQLNQSNQKPIKLNQLKSLKEIPQKLNQYKSIINKSIETDLISLLLFELRFDISQQSKSEYINFNEKDARNTKKEEIKQRLKERIRINLNNLINFNHINNSRIRWRESVLKEIREIIINNLGISDNQLEFEQVSNDSIIDQRRAVVSEKTSNLSRTIKSINHEHFLKLAKSTFDDLLTCLESIQIQSDVLINIAKESQALEKETANSTENSESIKVEGFTNELEINQDSIKSSNVDIDALEIELIDVIQAAAELSNTKFSKIIGLRTDLHSNLNLKEFLEIFKSSWNFVIGCEIISHRMIIGLRGILVSQSKSFLQVFHQNKITESAKLVEQEQWSQVDVPSSVQKTVKLIIHSAVEDPTEFLIISTDDSINESLKSTSDLELTESDSNKVINIEGTCLHAVGAVIETLKTLSNYLKVIINCSLLITDGMGKIVEFLKAFNSRTCQVVLGAGAMRSAGLKNITAKHLALASQALSIMVQLIPYIRECFRRHLSPKQAVMLVDFDKLKRDYQEHQNEIHAKLISIMSDRLSVHLQSFKVIDWESEDESLMINPTSVNPYLESLFKEVSTLHKVLNRYLSTSTLELIMTQVFTSINSTLSYEYGNLELKSDLAHDRLLRDAIFIVNKEVELNAPIEVQKSAKSMEEIVRSKRSPSTLTTETPSTTIRSTFRFLSPRSPNKPTELVLPQEPVKESEDGDQVPEPPEKDLIPEPPVDPPSTPPPSNPEILEPLTPKPTEPSSLIPTASISTPSDSNESESSPNKILKPKLTLSQRLAALASNRRSSLPNSIPTTTTPLTSPLTIGVPINQSINDHNKVVIEDRRSLEEVKEIKSPTFVHNHDNHNHNNNNNRKLSLKERLEATLSLSKVNQNRKTNDDDKGKDKMIIKQKVEENDDEIILLKEEEEMMNDESVITEEKNEDQMNDEILVVTEGEKETEEKMNEELVIKDEEENEEKINAKVVIIKEAKENEEKMNDDIIIKDEESKGNLNDKLLIKDGDENEEKMYDEVVTSEKKEQDDKINDETVVAVVVKEKEKENKDEINDKIIKKDEESEEKINETRLEKEFNVTEEEEEGEFL</sequence>
<feature type="domain" description="Vacuolar protein sorting-associated protein 54 C-terminal" evidence="9">
    <location>
        <begin position="691"/>
        <end position="819"/>
    </location>
</feature>
<feature type="region of interest" description="Disordered" evidence="8">
    <location>
        <begin position="1323"/>
        <end position="1365"/>
    </location>
</feature>
<dbReference type="GO" id="GO:0042147">
    <property type="term" value="P:retrograde transport, endosome to Golgi"/>
    <property type="evidence" value="ECO:0007669"/>
    <property type="project" value="InterPro"/>
</dbReference>
<comment type="caution">
    <text evidence="10">The sequence shown here is derived from an EMBL/GenBank/DDBJ whole genome shotgun (WGS) entry which is preliminary data.</text>
</comment>
<dbReference type="EMBL" id="MU167367">
    <property type="protein sequence ID" value="KAG0141899.1"/>
    <property type="molecule type" value="Genomic_DNA"/>
</dbReference>
<feature type="region of interest" description="Disordered" evidence="8">
    <location>
        <begin position="1153"/>
        <end position="1172"/>
    </location>
</feature>
<evidence type="ECO:0000313" key="11">
    <source>
        <dbReference type="Proteomes" id="UP000886653"/>
    </source>
</evidence>
<feature type="compositionally biased region" description="Low complexity" evidence="8">
    <location>
        <begin position="1035"/>
        <end position="1050"/>
    </location>
</feature>
<protein>
    <recommendedName>
        <fullName evidence="9">Vacuolar protein sorting-associated protein 54 C-terminal domain-containing protein</fullName>
    </recommendedName>
</protein>